<reference evidence="1 2" key="1">
    <citation type="submission" date="2020-02" db="EMBL/GenBank/DDBJ databases">
        <authorList>
            <person name="Ferguson B K."/>
        </authorList>
    </citation>
    <scope>NUCLEOTIDE SEQUENCE [LARGE SCALE GENOMIC DNA]</scope>
</reference>
<accession>A0A6H5HHS6</accession>
<proteinExistence type="predicted"/>
<organism evidence="1 2">
    <name type="scientific">Nesidiocoris tenuis</name>
    <dbReference type="NCBI Taxonomy" id="355587"/>
    <lineage>
        <taxon>Eukaryota</taxon>
        <taxon>Metazoa</taxon>
        <taxon>Ecdysozoa</taxon>
        <taxon>Arthropoda</taxon>
        <taxon>Hexapoda</taxon>
        <taxon>Insecta</taxon>
        <taxon>Pterygota</taxon>
        <taxon>Neoptera</taxon>
        <taxon>Paraneoptera</taxon>
        <taxon>Hemiptera</taxon>
        <taxon>Heteroptera</taxon>
        <taxon>Panheteroptera</taxon>
        <taxon>Cimicomorpha</taxon>
        <taxon>Miridae</taxon>
        <taxon>Dicyphina</taxon>
        <taxon>Nesidiocoris</taxon>
    </lineage>
</organism>
<name>A0A6H5HHS6_9HEMI</name>
<protein>
    <submittedName>
        <fullName evidence="1">Uncharacterized protein</fullName>
    </submittedName>
</protein>
<sequence>MSVTAAYREKTSNNFLTVREGDDQCPQFTLRRSNASEISAGHKNHDLHSWSQDLHTPCPLHVQIVSRFLQGNLRVPGSTTTLGPRRSSKMLLSNLDFFEFRCTR</sequence>
<evidence type="ECO:0000313" key="1">
    <source>
        <dbReference type="EMBL" id="CAB0017601.1"/>
    </source>
</evidence>
<evidence type="ECO:0000313" key="2">
    <source>
        <dbReference type="Proteomes" id="UP000479000"/>
    </source>
</evidence>
<keyword evidence="2" id="KW-1185">Reference proteome</keyword>
<gene>
    <name evidence="1" type="ORF">NTEN_LOCUS21581</name>
</gene>
<dbReference type="EMBL" id="CADCXU010031662">
    <property type="protein sequence ID" value="CAB0017601.1"/>
    <property type="molecule type" value="Genomic_DNA"/>
</dbReference>
<dbReference type="AlphaFoldDB" id="A0A6H5HHS6"/>
<dbReference type="Proteomes" id="UP000479000">
    <property type="component" value="Unassembled WGS sequence"/>
</dbReference>